<proteinExistence type="predicted"/>
<feature type="region of interest" description="Disordered" evidence="1">
    <location>
        <begin position="77"/>
        <end position="139"/>
    </location>
</feature>
<evidence type="ECO:0000256" key="1">
    <source>
        <dbReference type="SAM" id="MobiDB-lite"/>
    </source>
</evidence>
<dbReference type="AlphaFoldDB" id="A0A5N6P667"/>
<accession>A0A5N6P667</accession>
<organism evidence="2 3">
    <name type="scientific">Mikania micrantha</name>
    <name type="common">bitter vine</name>
    <dbReference type="NCBI Taxonomy" id="192012"/>
    <lineage>
        <taxon>Eukaryota</taxon>
        <taxon>Viridiplantae</taxon>
        <taxon>Streptophyta</taxon>
        <taxon>Embryophyta</taxon>
        <taxon>Tracheophyta</taxon>
        <taxon>Spermatophyta</taxon>
        <taxon>Magnoliopsida</taxon>
        <taxon>eudicotyledons</taxon>
        <taxon>Gunneridae</taxon>
        <taxon>Pentapetalae</taxon>
        <taxon>asterids</taxon>
        <taxon>campanulids</taxon>
        <taxon>Asterales</taxon>
        <taxon>Asteraceae</taxon>
        <taxon>Asteroideae</taxon>
        <taxon>Heliantheae alliance</taxon>
        <taxon>Eupatorieae</taxon>
        <taxon>Mikania</taxon>
    </lineage>
</organism>
<feature type="compositionally biased region" description="Polar residues" evidence="1">
    <location>
        <begin position="102"/>
        <end position="114"/>
    </location>
</feature>
<sequence length="501" mass="55440">MPSFDQQRLKGSPEKRVRPVVHARLGKGKKRFVPVLKGSLSRRPVGFVYRQMVRQPVKGSLSWRFVGRRSTSGFGQLKPRFGHLTTKGSPMVRGMGLGSSGNEGSVPSRFTQNQRAHHRPSSGSPHPTSTPPSSADPRQPPAVLVVATLAQLSTKTHLNPPPNHLEFILKPPLGDLKVLELREEARRLETTINSSNHHHQRCLLAGASFRRREPTITPELLNRSRNSVTGDCDPARSSCRRAPVLDGRAGVRQIGIRDSGYCELVPTAHTTLVIRQTLTLILAMKIMARRRGGRGNAGGRGNINLAPVELNALINERLSDIVRQTVWPSRLDIDQALLVIIALRCQNHNTDVASHIQFRYGWRLNTLGCSAVYNGALKPTGGRSGDIYGGPVHSIPHLTITLLALSNCNRDQLCVSAREPKRKWTWASPFSDEQPLRPYTAKVTNQPSGCPLVPATMIMAGWFKMCGWRLHVMAAMGGSCFRDLSTLGLPTTKDHHQRWWC</sequence>
<protein>
    <submittedName>
        <fullName evidence="2">Uncharacterized protein</fullName>
    </submittedName>
</protein>
<name>A0A5N6P667_9ASTR</name>
<feature type="compositionally biased region" description="Low complexity" evidence="1">
    <location>
        <begin position="121"/>
        <end position="137"/>
    </location>
</feature>
<evidence type="ECO:0000313" key="2">
    <source>
        <dbReference type="EMBL" id="KAD5960588.1"/>
    </source>
</evidence>
<reference evidence="2 3" key="1">
    <citation type="submission" date="2019-05" db="EMBL/GenBank/DDBJ databases">
        <title>Mikania micrantha, genome provides insights into the molecular mechanism of rapid growth.</title>
        <authorList>
            <person name="Liu B."/>
        </authorList>
    </citation>
    <scope>NUCLEOTIDE SEQUENCE [LARGE SCALE GENOMIC DNA]</scope>
    <source>
        <strain evidence="2">NLD-2019</strain>
        <tissue evidence="2">Leaf</tissue>
    </source>
</reference>
<keyword evidence="3" id="KW-1185">Reference proteome</keyword>
<dbReference type="Proteomes" id="UP000326396">
    <property type="component" value="Linkage Group LG14"/>
</dbReference>
<comment type="caution">
    <text evidence="2">The sequence shown here is derived from an EMBL/GenBank/DDBJ whole genome shotgun (WGS) entry which is preliminary data.</text>
</comment>
<dbReference type="EMBL" id="SZYD01000006">
    <property type="protein sequence ID" value="KAD5960588.1"/>
    <property type="molecule type" value="Genomic_DNA"/>
</dbReference>
<evidence type="ECO:0000313" key="3">
    <source>
        <dbReference type="Proteomes" id="UP000326396"/>
    </source>
</evidence>
<gene>
    <name evidence="2" type="ORF">E3N88_12060</name>
</gene>